<dbReference type="Proteomes" id="UP000887566">
    <property type="component" value="Unplaced"/>
</dbReference>
<dbReference type="Gene3D" id="3.40.50.300">
    <property type="entry name" value="P-loop containing nucleotide triphosphate hydrolases"/>
    <property type="match status" value="2"/>
</dbReference>
<protein>
    <recommendedName>
        <fullName evidence="13">ATP-dependent DNA helicase PIF1</fullName>
        <ecNumber evidence="13">5.6.2.3</ecNumber>
    </recommendedName>
    <alternativeName>
        <fullName evidence="13">DNA 5'-3' helicase PIF1</fullName>
    </alternativeName>
    <alternativeName>
        <fullName evidence="13">DNA repair and recombination helicase PIF1</fullName>
    </alternativeName>
</protein>
<evidence type="ECO:0000313" key="18">
    <source>
        <dbReference type="Proteomes" id="UP000887566"/>
    </source>
</evidence>
<keyword evidence="3 13" id="KW-0378">Hydrolase</keyword>
<sequence length="647" mass="71605">MDEENDSPTSCRHCSQLQCAVTVESVATSNGAGGKKTTHRTALVTVGRNEYRDIFIRLDLGGSSLTYELKDVRVHYKFARDGRGSIELPSKRIVVQLSNCPPHKLNVLLRSLDAKLMLMKKGLDVKSTPVSVRERLLGGLPRAFEKLSPLTLNEMKQLQNCTRQLADNTNVSTNPPAKCSPGRTPKSKRSSGMMKRSLKDENSSENIMPEVSQNVPTDGDRLQLSAEQKTVVKAVLSGVNVFFTGSAGTGKSLVLRRIVGFLPAGTTFITAATGVAACQIGGVTVHSFAGIGSGQFDLERSFELASRRHIAQQWRKCTHLIIDEISMIDADFFTKMEHVARYVRGNDRPFGGIQLVLCGDFLQLPPVTPFGVERKFCFESAAWLRCVARTIVLKEVRRQSDSQYVSVLQQIRFGRCGAAAANLLNETRNNCLEKAGVLPTRLCTHTNDADAVNRSSLDKLKGEQKLFSAIDSESIPDSVQSNAPKDLKLIVGAQVMLTKNLDLSRNLSNGARGVVKSFRNGYPVVQFAVGLEELIKPAKFTIRLPGNQAWITRVQIPLRLAWAISIHKSQGMTLDCVEMSLSRVFEDGQAYVALSRAKSLQSIRVLDFDPNCIRANERVVRFYEQISREESSDDVPVYKRQRLGQFR</sequence>
<dbReference type="GO" id="GO:0003677">
    <property type="term" value="F:DNA binding"/>
    <property type="evidence" value="ECO:0007669"/>
    <property type="project" value="UniProtKB-KW"/>
</dbReference>
<dbReference type="InterPro" id="IPR057437">
    <property type="entry name" value="PIF1/LRR1_PH"/>
</dbReference>
<evidence type="ECO:0000256" key="7">
    <source>
        <dbReference type="ARBA" id="ARBA00023128"/>
    </source>
</evidence>
<proteinExistence type="inferred from homology"/>
<dbReference type="GO" id="GO:0006281">
    <property type="term" value="P:DNA repair"/>
    <property type="evidence" value="ECO:0007669"/>
    <property type="project" value="UniProtKB-UniRule"/>
</dbReference>
<evidence type="ECO:0000313" key="19">
    <source>
        <dbReference type="WBParaSite" id="PSAMB.scaffold927size38496.g9680.t1"/>
    </source>
</evidence>
<dbReference type="WBParaSite" id="PSAMB.scaffold927size38496.g9680.t1">
    <property type="protein sequence ID" value="PSAMB.scaffold927size38496.g9680.t1"/>
    <property type="gene ID" value="PSAMB.scaffold927size38496.g9680"/>
</dbReference>
<evidence type="ECO:0000256" key="14">
    <source>
        <dbReference type="SAM" id="MobiDB-lite"/>
    </source>
</evidence>
<evidence type="ECO:0000256" key="3">
    <source>
        <dbReference type="ARBA" id="ARBA00022801"/>
    </source>
</evidence>
<dbReference type="AlphaFoldDB" id="A0A914XQ83"/>
<evidence type="ECO:0000256" key="5">
    <source>
        <dbReference type="ARBA" id="ARBA00022840"/>
    </source>
</evidence>
<feature type="domain" description="PIF1/LRR1 pleckstrin homology" evidence="17">
    <location>
        <begin position="16"/>
        <end position="116"/>
    </location>
</feature>
<keyword evidence="1 13" id="KW-0547">Nucleotide-binding</keyword>
<feature type="region of interest" description="Disordered" evidence="14">
    <location>
        <begin position="166"/>
        <end position="204"/>
    </location>
</feature>
<dbReference type="InterPro" id="IPR051055">
    <property type="entry name" value="PIF1_helicase"/>
</dbReference>
<evidence type="ECO:0000256" key="9">
    <source>
        <dbReference type="ARBA" id="ARBA00023204"/>
    </source>
</evidence>
<dbReference type="Pfam" id="PF25344">
    <property type="entry name" value="PH_LRR1"/>
    <property type="match status" value="1"/>
</dbReference>
<comment type="function">
    <text evidence="13">DNA-dependent ATPase and 5'-3' DNA helicase required for the maintenance of both mitochondrial and nuclear genome stability.</text>
</comment>
<dbReference type="GO" id="GO:0000723">
    <property type="term" value="P:telomere maintenance"/>
    <property type="evidence" value="ECO:0007669"/>
    <property type="project" value="InterPro"/>
</dbReference>
<dbReference type="Pfam" id="PF05970">
    <property type="entry name" value="PIF1"/>
    <property type="match status" value="1"/>
</dbReference>
<evidence type="ECO:0000256" key="11">
    <source>
        <dbReference type="ARBA" id="ARBA00023242"/>
    </source>
</evidence>
<gene>
    <name evidence="13" type="primary">PIF1</name>
</gene>
<keyword evidence="7 13" id="KW-0496">Mitochondrion</keyword>
<feature type="domain" description="DNA helicase Pif1-like 2B" evidence="16">
    <location>
        <begin position="481"/>
        <end position="517"/>
    </location>
</feature>
<dbReference type="SUPFAM" id="SSF52540">
    <property type="entry name" value="P-loop containing nucleoside triphosphate hydrolases"/>
    <property type="match status" value="2"/>
</dbReference>
<dbReference type="GO" id="GO:0006310">
    <property type="term" value="P:DNA recombination"/>
    <property type="evidence" value="ECO:0007669"/>
    <property type="project" value="UniProtKB-UniRule"/>
</dbReference>
<evidence type="ECO:0000259" key="15">
    <source>
        <dbReference type="Pfam" id="PF05970"/>
    </source>
</evidence>
<reference evidence="19" key="1">
    <citation type="submission" date="2022-11" db="UniProtKB">
        <authorList>
            <consortium name="WormBaseParasite"/>
        </authorList>
    </citation>
    <scope>IDENTIFICATION</scope>
</reference>
<evidence type="ECO:0000256" key="6">
    <source>
        <dbReference type="ARBA" id="ARBA00023125"/>
    </source>
</evidence>
<dbReference type="CDD" id="cd18809">
    <property type="entry name" value="SF1_C_RecD"/>
    <property type="match status" value="1"/>
</dbReference>
<keyword evidence="2 13" id="KW-0227">DNA damage</keyword>
<keyword evidence="4 13" id="KW-0347">Helicase</keyword>
<dbReference type="GO" id="GO:0005524">
    <property type="term" value="F:ATP binding"/>
    <property type="evidence" value="ECO:0007669"/>
    <property type="project" value="UniProtKB-UniRule"/>
</dbReference>
<evidence type="ECO:0000256" key="13">
    <source>
        <dbReference type="HAMAP-Rule" id="MF_03176"/>
    </source>
</evidence>
<evidence type="ECO:0000256" key="10">
    <source>
        <dbReference type="ARBA" id="ARBA00023235"/>
    </source>
</evidence>
<dbReference type="GO" id="GO:0016787">
    <property type="term" value="F:hydrolase activity"/>
    <property type="evidence" value="ECO:0007669"/>
    <property type="project" value="UniProtKB-KW"/>
</dbReference>
<keyword evidence="11 13" id="KW-0539">Nucleus</keyword>
<dbReference type="PANTHER" id="PTHR47642:SF7">
    <property type="entry name" value="ATP-DEPENDENT DNA HELICASE PIF1"/>
    <property type="match status" value="1"/>
</dbReference>
<keyword evidence="8 13" id="KW-0233">DNA recombination</keyword>
<dbReference type="GO" id="GO:0005739">
    <property type="term" value="C:mitochondrion"/>
    <property type="evidence" value="ECO:0007669"/>
    <property type="project" value="UniProtKB-SubCell"/>
</dbReference>
<evidence type="ECO:0000256" key="8">
    <source>
        <dbReference type="ARBA" id="ARBA00023172"/>
    </source>
</evidence>
<dbReference type="GO" id="GO:0043139">
    <property type="term" value="F:5'-3' DNA helicase activity"/>
    <property type="evidence" value="ECO:0007669"/>
    <property type="project" value="UniProtKB-UniRule"/>
</dbReference>
<dbReference type="InterPro" id="IPR049163">
    <property type="entry name" value="Pif1-like_2B_dom"/>
</dbReference>
<dbReference type="Pfam" id="PF21530">
    <property type="entry name" value="Pif1_2B_dom"/>
    <property type="match status" value="1"/>
</dbReference>
<dbReference type="CDD" id="cd18037">
    <property type="entry name" value="DEXSc_Pif1_like"/>
    <property type="match status" value="1"/>
</dbReference>
<dbReference type="InterPro" id="IPR048293">
    <property type="entry name" value="PIF1_RRM3_pfh1"/>
</dbReference>
<keyword evidence="10 13" id="KW-0413">Isomerase</keyword>
<dbReference type="GO" id="GO:0005634">
    <property type="term" value="C:nucleus"/>
    <property type="evidence" value="ECO:0007669"/>
    <property type="project" value="UniProtKB-SubCell"/>
</dbReference>
<organism evidence="18 19">
    <name type="scientific">Plectus sambesii</name>
    <dbReference type="NCBI Taxonomy" id="2011161"/>
    <lineage>
        <taxon>Eukaryota</taxon>
        <taxon>Metazoa</taxon>
        <taxon>Ecdysozoa</taxon>
        <taxon>Nematoda</taxon>
        <taxon>Chromadorea</taxon>
        <taxon>Plectida</taxon>
        <taxon>Plectina</taxon>
        <taxon>Plectoidea</taxon>
        <taxon>Plectidae</taxon>
        <taxon>Plectus</taxon>
    </lineage>
</organism>
<comment type="cofactor">
    <cofactor evidence="13">
        <name>Mg(2+)</name>
        <dbReference type="ChEBI" id="CHEBI:18420"/>
    </cofactor>
</comment>
<evidence type="ECO:0000259" key="17">
    <source>
        <dbReference type="Pfam" id="PF25344"/>
    </source>
</evidence>
<dbReference type="EC" id="5.6.2.3" evidence="13"/>
<keyword evidence="6 13" id="KW-0238">DNA-binding</keyword>
<comment type="catalytic activity">
    <reaction evidence="13">
        <text>ATP + H2O = ADP + phosphate + H(+)</text>
        <dbReference type="Rhea" id="RHEA:13065"/>
        <dbReference type="ChEBI" id="CHEBI:15377"/>
        <dbReference type="ChEBI" id="CHEBI:15378"/>
        <dbReference type="ChEBI" id="CHEBI:30616"/>
        <dbReference type="ChEBI" id="CHEBI:43474"/>
        <dbReference type="ChEBI" id="CHEBI:456216"/>
        <dbReference type="EC" id="5.6.2.3"/>
    </reaction>
</comment>
<accession>A0A914XQ83</accession>
<feature type="DNA-binding region" evidence="13">
    <location>
        <begin position="589"/>
        <end position="608"/>
    </location>
</feature>
<feature type="domain" description="DNA helicase Pif1-like DEAD-box helicase" evidence="15">
    <location>
        <begin position="223"/>
        <end position="403"/>
    </location>
</feature>
<feature type="compositionally biased region" description="Polar residues" evidence="14">
    <location>
        <begin position="166"/>
        <end position="175"/>
    </location>
</feature>
<evidence type="ECO:0000256" key="2">
    <source>
        <dbReference type="ARBA" id="ARBA00022763"/>
    </source>
</evidence>
<comment type="similarity">
    <text evidence="13">Belongs to the helicase family. PIF1 subfamily.</text>
</comment>
<keyword evidence="5 13" id="KW-0067">ATP-binding</keyword>
<feature type="binding site" evidence="13">
    <location>
        <begin position="245"/>
        <end position="252"/>
    </location>
    <ligand>
        <name>ATP</name>
        <dbReference type="ChEBI" id="CHEBI:30616"/>
    </ligand>
</feature>
<evidence type="ECO:0000256" key="12">
    <source>
        <dbReference type="ARBA" id="ARBA00065873"/>
    </source>
</evidence>
<dbReference type="HAMAP" id="MF_03176">
    <property type="entry name" value="PIF1"/>
    <property type="match status" value="1"/>
</dbReference>
<keyword evidence="9 13" id="KW-0234">DNA repair</keyword>
<evidence type="ECO:0000256" key="1">
    <source>
        <dbReference type="ARBA" id="ARBA00022741"/>
    </source>
</evidence>
<keyword evidence="18" id="KW-1185">Reference proteome</keyword>
<name>A0A914XQ83_9BILA</name>
<comment type="subunit">
    <text evidence="12">Monomer. Interacts with telomerase.</text>
</comment>
<dbReference type="PANTHER" id="PTHR47642">
    <property type="entry name" value="ATP-DEPENDENT DNA HELICASE"/>
    <property type="match status" value="1"/>
</dbReference>
<evidence type="ECO:0000259" key="16">
    <source>
        <dbReference type="Pfam" id="PF21530"/>
    </source>
</evidence>
<dbReference type="InterPro" id="IPR027417">
    <property type="entry name" value="P-loop_NTPase"/>
</dbReference>
<evidence type="ECO:0000256" key="4">
    <source>
        <dbReference type="ARBA" id="ARBA00022806"/>
    </source>
</evidence>
<dbReference type="InterPro" id="IPR010285">
    <property type="entry name" value="DNA_helicase_pif1-like_DEAD"/>
</dbReference>
<comment type="subcellular location">
    <subcellularLocation>
        <location evidence="13">Nucleus</location>
    </subcellularLocation>
    <subcellularLocation>
        <location evidence="13">Mitochondrion</location>
    </subcellularLocation>
</comment>
<dbReference type="FunFam" id="3.40.50.300:FF:003367">
    <property type="entry name" value="ATP-dependent DNA helicase PIF1"/>
    <property type="match status" value="1"/>
</dbReference>
<dbReference type="FunFam" id="3.40.50.300:FF:000805">
    <property type="entry name" value="ATP-dependent DNA helicase PIF1"/>
    <property type="match status" value="1"/>
</dbReference>